<dbReference type="InterPro" id="IPR012839">
    <property type="entry name" value="Organic_radical_activase"/>
</dbReference>
<dbReference type="PROSITE" id="PS00198">
    <property type="entry name" value="4FE4S_FER_1"/>
    <property type="match status" value="1"/>
</dbReference>
<organism evidence="12 13">
    <name type="scientific">Clostridium brassicae</name>
    <dbReference type="NCBI Taxonomy" id="2999072"/>
    <lineage>
        <taxon>Bacteria</taxon>
        <taxon>Bacillati</taxon>
        <taxon>Bacillota</taxon>
        <taxon>Clostridia</taxon>
        <taxon>Eubacteriales</taxon>
        <taxon>Clostridiaceae</taxon>
        <taxon>Clostridium</taxon>
    </lineage>
</organism>
<dbReference type="SFLD" id="SFLDS00029">
    <property type="entry name" value="Radical_SAM"/>
    <property type="match status" value="1"/>
</dbReference>
<dbReference type="SUPFAM" id="SSF102114">
    <property type="entry name" value="Radical SAM enzymes"/>
    <property type="match status" value="1"/>
</dbReference>
<dbReference type="NCBIfam" id="TIGR04041">
    <property type="entry name" value="activase_YjjW"/>
    <property type="match status" value="1"/>
</dbReference>
<feature type="domain" description="4Fe-4S ferredoxin-type" evidence="10">
    <location>
        <begin position="66"/>
        <end position="96"/>
    </location>
</feature>
<evidence type="ECO:0000256" key="4">
    <source>
        <dbReference type="ARBA" id="ARBA00022691"/>
    </source>
</evidence>
<keyword evidence="8" id="KW-0411">Iron-sulfur</keyword>
<keyword evidence="6" id="KW-0560">Oxidoreductase</keyword>
<dbReference type="PROSITE" id="PS51918">
    <property type="entry name" value="RADICAL_SAM"/>
    <property type="match status" value="1"/>
</dbReference>
<keyword evidence="13" id="KW-1185">Reference proteome</keyword>
<name>A0ABT4D4D6_9CLOT</name>
<dbReference type="InterPro" id="IPR058240">
    <property type="entry name" value="rSAM_sf"/>
</dbReference>
<evidence type="ECO:0000256" key="7">
    <source>
        <dbReference type="ARBA" id="ARBA00023004"/>
    </source>
</evidence>
<evidence type="ECO:0000256" key="5">
    <source>
        <dbReference type="ARBA" id="ARBA00022723"/>
    </source>
</evidence>
<gene>
    <name evidence="12" type="ORF">OW729_00865</name>
</gene>
<dbReference type="InterPro" id="IPR001989">
    <property type="entry name" value="Radical_activat_CS"/>
</dbReference>
<dbReference type="Gene3D" id="3.20.20.70">
    <property type="entry name" value="Aldolase class I"/>
    <property type="match status" value="1"/>
</dbReference>
<evidence type="ECO:0000313" key="12">
    <source>
        <dbReference type="EMBL" id="MCY6957148.1"/>
    </source>
</evidence>
<proteinExistence type="inferred from homology"/>
<sequence length="278" mass="31283">MEQALINKIIPFSSVDGPGNRLAIFLQGCNLNCLYCHNPETINICIHCGICVKNCPYKALSFTNKEVIWNKSLCMECDSCIKVCPNYSSPKTLVMDVNDILKEINKVKPFISGITISGGECTLQSKFLISLFKEVKNLGLTSFLDTNGFISLQNQKELIKYMDMAMVDLKSYDSKEHKNLTGVDNKTVISNIKYLSQINKLYEIRTVIVPNILNNCHNVDMTSRLIASLNPNIRYKIIKYRPLGVRHELINSYSPSDDVMNNLGTLATKNGCKNIILI</sequence>
<dbReference type="InterPro" id="IPR017896">
    <property type="entry name" value="4Fe4S_Fe-S-bd"/>
</dbReference>
<dbReference type="InterPro" id="IPR017900">
    <property type="entry name" value="4Fe4S_Fe_S_CS"/>
</dbReference>
<evidence type="ECO:0000256" key="9">
    <source>
        <dbReference type="ARBA" id="ARBA00047365"/>
    </source>
</evidence>
<dbReference type="PANTHER" id="PTHR30352:SF13">
    <property type="entry name" value="GLYCYL-RADICAL ENZYME ACTIVATING ENZYME YJJW-RELATED"/>
    <property type="match status" value="1"/>
</dbReference>
<comment type="cofactor">
    <cofactor evidence="1">
        <name>[4Fe-4S] cluster</name>
        <dbReference type="ChEBI" id="CHEBI:49883"/>
    </cofactor>
</comment>
<evidence type="ECO:0000256" key="6">
    <source>
        <dbReference type="ARBA" id="ARBA00023002"/>
    </source>
</evidence>
<dbReference type="SFLD" id="SFLDG01066">
    <property type="entry name" value="organic_radical-activating_enz"/>
    <property type="match status" value="1"/>
</dbReference>
<dbReference type="Proteomes" id="UP001144612">
    <property type="component" value="Unassembled WGS sequence"/>
</dbReference>
<protein>
    <submittedName>
        <fullName evidence="12">YjjW family glycine radical enzyme activase</fullName>
    </submittedName>
</protein>
<feature type="domain" description="4Fe-4S ferredoxin-type" evidence="10">
    <location>
        <begin position="38"/>
        <end position="65"/>
    </location>
</feature>
<dbReference type="InterPro" id="IPR023912">
    <property type="entry name" value="YjjW_bact"/>
</dbReference>
<dbReference type="PROSITE" id="PS51379">
    <property type="entry name" value="4FE4S_FER_2"/>
    <property type="match status" value="2"/>
</dbReference>
<dbReference type="InterPro" id="IPR007197">
    <property type="entry name" value="rSAM"/>
</dbReference>
<evidence type="ECO:0000259" key="11">
    <source>
        <dbReference type="PROSITE" id="PS51918"/>
    </source>
</evidence>
<dbReference type="PROSITE" id="PS01087">
    <property type="entry name" value="RADICAL_ACTIVATING"/>
    <property type="match status" value="1"/>
</dbReference>
<dbReference type="RefSeq" id="WP_268059505.1">
    <property type="nucleotide sequence ID" value="NZ_JAPQFJ010000001.1"/>
</dbReference>
<comment type="similarity">
    <text evidence="2">Belongs to the organic radical-activating enzymes family.</text>
</comment>
<dbReference type="EMBL" id="JAPQFJ010000001">
    <property type="protein sequence ID" value="MCY6957148.1"/>
    <property type="molecule type" value="Genomic_DNA"/>
</dbReference>
<dbReference type="Gene3D" id="3.30.70.20">
    <property type="match status" value="1"/>
</dbReference>
<dbReference type="InterPro" id="IPR013785">
    <property type="entry name" value="Aldolase_TIM"/>
</dbReference>
<keyword evidence="5" id="KW-0479">Metal-binding</keyword>
<comment type="caution">
    <text evidence="12">The sequence shown here is derived from an EMBL/GenBank/DDBJ whole genome shotgun (WGS) entry which is preliminary data.</text>
</comment>
<dbReference type="PANTHER" id="PTHR30352">
    <property type="entry name" value="PYRUVATE FORMATE-LYASE-ACTIVATING ENZYME"/>
    <property type="match status" value="1"/>
</dbReference>
<dbReference type="InterPro" id="IPR034457">
    <property type="entry name" value="Organic_radical-activating"/>
</dbReference>
<keyword evidence="4" id="KW-0949">S-adenosyl-L-methionine</keyword>
<accession>A0ABT4D4D6</accession>
<keyword evidence="3" id="KW-0004">4Fe-4S</keyword>
<evidence type="ECO:0000256" key="2">
    <source>
        <dbReference type="ARBA" id="ARBA00009777"/>
    </source>
</evidence>
<dbReference type="SFLD" id="SFLDF00392">
    <property type="entry name" value="YjjI_activase"/>
    <property type="match status" value="1"/>
</dbReference>
<evidence type="ECO:0000256" key="1">
    <source>
        <dbReference type="ARBA" id="ARBA00001966"/>
    </source>
</evidence>
<dbReference type="CDD" id="cd01335">
    <property type="entry name" value="Radical_SAM"/>
    <property type="match status" value="1"/>
</dbReference>
<evidence type="ECO:0000313" key="13">
    <source>
        <dbReference type="Proteomes" id="UP001144612"/>
    </source>
</evidence>
<dbReference type="SFLD" id="SFLDG01118">
    <property type="entry name" value="activating_enzymes__group_2"/>
    <property type="match status" value="1"/>
</dbReference>
<dbReference type="InterPro" id="IPR040074">
    <property type="entry name" value="BssD/PflA/YjjW"/>
</dbReference>
<dbReference type="SUPFAM" id="SSF54862">
    <property type="entry name" value="4Fe-4S ferredoxins"/>
    <property type="match status" value="1"/>
</dbReference>
<dbReference type="PIRSF" id="PIRSF000371">
    <property type="entry name" value="PFL_act_enz"/>
    <property type="match status" value="1"/>
</dbReference>
<feature type="domain" description="Radical SAM core" evidence="11">
    <location>
        <begin position="15"/>
        <end position="273"/>
    </location>
</feature>
<dbReference type="Pfam" id="PF13353">
    <property type="entry name" value="Fer4_12"/>
    <property type="match status" value="1"/>
</dbReference>
<evidence type="ECO:0000256" key="8">
    <source>
        <dbReference type="ARBA" id="ARBA00023014"/>
    </source>
</evidence>
<keyword evidence="7" id="KW-0408">Iron</keyword>
<evidence type="ECO:0000256" key="3">
    <source>
        <dbReference type="ARBA" id="ARBA00022485"/>
    </source>
</evidence>
<reference evidence="12" key="1">
    <citation type="submission" date="2022-12" db="EMBL/GenBank/DDBJ databases">
        <title>Clostridium sp. nov., isolated from industrial wastewater.</title>
        <authorList>
            <person name="Jiayan W."/>
        </authorList>
    </citation>
    <scope>NUCLEOTIDE SEQUENCE</scope>
    <source>
        <strain evidence="12">ZC22-4</strain>
    </source>
</reference>
<comment type="catalytic activity">
    <reaction evidence="9">
        <text>glycyl-[protein] + reduced [flavodoxin] + S-adenosyl-L-methionine = glycin-2-yl radical-[protein] + semiquinone [flavodoxin] + 5'-deoxyadenosine + L-methionine + H(+)</text>
        <dbReference type="Rhea" id="RHEA:61976"/>
        <dbReference type="Rhea" id="RHEA-COMP:10622"/>
        <dbReference type="Rhea" id="RHEA-COMP:14480"/>
        <dbReference type="Rhea" id="RHEA-COMP:15993"/>
        <dbReference type="Rhea" id="RHEA-COMP:15994"/>
        <dbReference type="ChEBI" id="CHEBI:15378"/>
        <dbReference type="ChEBI" id="CHEBI:17319"/>
        <dbReference type="ChEBI" id="CHEBI:29947"/>
        <dbReference type="ChEBI" id="CHEBI:32722"/>
        <dbReference type="ChEBI" id="CHEBI:57618"/>
        <dbReference type="ChEBI" id="CHEBI:57844"/>
        <dbReference type="ChEBI" id="CHEBI:59789"/>
        <dbReference type="ChEBI" id="CHEBI:140311"/>
    </reaction>
</comment>
<evidence type="ECO:0000259" key="10">
    <source>
        <dbReference type="PROSITE" id="PS51379"/>
    </source>
</evidence>